<feature type="binding site" evidence="3">
    <location>
        <position position="114"/>
    </location>
    <ligand>
        <name>carboxy-S-adenosyl-L-methionine</name>
        <dbReference type="ChEBI" id="CHEBI:134278"/>
    </ligand>
</feature>
<accession>A0ABT7SXQ2</accession>
<feature type="binding site" evidence="3">
    <location>
        <position position="199"/>
    </location>
    <ligand>
        <name>carboxy-S-adenosyl-L-methionine</name>
        <dbReference type="ChEBI" id="CHEBI:134278"/>
    </ligand>
</feature>
<keyword evidence="5" id="KW-1185">Reference proteome</keyword>
<proteinExistence type="inferred from homology"/>
<dbReference type="InterPro" id="IPR029063">
    <property type="entry name" value="SAM-dependent_MTases_sf"/>
</dbReference>
<feature type="binding site" evidence="3">
    <location>
        <position position="318"/>
    </location>
    <ligand>
        <name>carboxy-S-adenosyl-L-methionine</name>
        <dbReference type="ChEBI" id="CHEBI:134278"/>
    </ligand>
</feature>
<dbReference type="CDD" id="cd02440">
    <property type="entry name" value="AdoMet_MTases"/>
    <property type="match status" value="1"/>
</dbReference>
<dbReference type="HAMAP" id="MF_01590">
    <property type="entry name" value="tRNA_carboxymethyltr_CmoB"/>
    <property type="match status" value="1"/>
</dbReference>
<dbReference type="NCBIfam" id="TIGR00452">
    <property type="entry name" value="tRNA 5-methoxyuridine(34)/uridine 5-oxyacetic acid(34) synthase CmoB"/>
    <property type="match status" value="1"/>
</dbReference>
<feature type="binding site" evidence="3">
    <location>
        <begin position="156"/>
        <end position="158"/>
    </location>
    <ligand>
        <name>carboxy-S-adenosyl-L-methionine</name>
        <dbReference type="ChEBI" id="CHEBI:134278"/>
    </ligand>
</feature>
<dbReference type="PANTHER" id="PTHR43861:SF3">
    <property type="entry name" value="PUTATIVE (AFU_ORTHOLOGUE AFUA_2G14390)-RELATED"/>
    <property type="match status" value="1"/>
</dbReference>
<dbReference type="EMBL" id="JAUCBP010000007">
    <property type="protein sequence ID" value="MDM7860958.1"/>
    <property type="molecule type" value="Genomic_DNA"/>
</dbReference>
<feature type="binding site" evidence="3">
    <location>
        <position position="134"/>
    </location>
    <ligand>
        <name>carboxy-S-adenosyl-L-methionine</name>
        <dbReference type="ChEBI" id="CHEBI:134278"/>
    </ligand>
</feature>
<dbReference type="NCBIfam" id="NF011650">
    <property type="entry name" value="PRK15068.1"/>
    <property type="match status" value="1"/>
</dbReference>
<dbReference type="Gene3D" id="3.40.50.150">
    <property type="entry name" value="Vaccinia Virus protein VP39"/>
    <property type="match status" value="1"/>
</dbReference>
<feature type="binding site" evidence="3">
    <location>
        <position position="203"/>
    </location>
    <ligand>
        <name>carboxy-S-adenosyl-L-methionine</name>
        <dbReference type="ChEBI" id="CHEBI:134278"/>
    </ligand>
</feature>
<evidence type="ECO:0000313" key="4">
    <source>
        <dbReference type="EMBL" id="MDM7860958.1"/>
    </source>
</evidence>
<comment type="similarity">
    <text evidence="3">Belongs to the class I-like SAM-binding methyltransferase superfamily. CmoB family.</text>
</comment>
<feature type="binding site" evidence="3">
    <location>
        <position position="109"/>
    </location>
    <ligand>
        <name>carboxy-S-adenosyl-L-methionine</name>
        <dbReference type="ChEBI" id="CHEBI:134278"/>
    </ligand>
</feature>
<protein>
    <recommendedName>
        <fullName evidence="3">tRNA U34 carboxymethyltransferase</fullName>
        <ecNumber evidence="3">2.5.1.-</ecNumber>
    </recommendedName>
</protein>
<reference evidence="4 5" key="1">
    <citation type="submission" date="2023-06" db="EMBL/GenBank/DDBJ databases">
        <title>Alteromonas sp. ASW11-36 isolated from intertidal sand.</title>
        <authorList>
            <person name="Li Y."/>
        </authorList>
    </citation>
    <scope>NUCLEOTIDE SEQUENCE [LARGE SCALE GENOMIC DNA]</scope>
    <source>
        <strain evidence="4 5">ASW11-36</strain>
    </source>
</reference>
<dbReference type="InterPro" id="IPR027555">
    <property type="entry name" value="Mo5U34_MeTrfas-like"/>
</dbReference>
<feature type="binding site" evidence="3">
    <location>
        <position position="95"/>
    </location>
    <ligand>
        <name>carboxy-S-adenosyl-L-methionine</name>
        <dbReference type="ChEBI" id="CHEBI:134278"/>
    </ligand>
</feature>
<dbReference type="SUPFAM" id="SSF53335">
    <property type="entry name" value="S-adenosyl-L-methionine-dependent methyltransferases"/>
    <property type="match status" value="1"/>
</dbReference>
<evidence type="ECO:0000256" key="3">
    <source>
        <dbReference type="HAMAP-Rule" id="MF_01590"/>
    </source>
</evidence>
<evidence type="ECO:0000256" key="2">
    <source>
        <dbReference type="ARBA" id="ARBA00022694"/>
    </source>
</evidence>
<comment type="catalytic activity">
    <reaction evidence="3">
        <text>carboxy-S-adenosyl-L-methionine + 5-hydroxyuridine(34) in tRNA = 5-carboxymethoxyuridine(34) in tRNA + S-adenosyl-L-homocysteine + H(+)</text>
        <dbReference type="Rhea" id="RHEA:52848"/>
        <dbReference type="Rhea" id="RHEA-COMP:13381"/>
        <dbReference type="Rhea" id="RHEA-COMP:13383"/>
        <dbReference type="ChEBI" id="CHEBI:15378"/>
        <dbReference type="ChEBI" id="CHEBI:57856"/>
        <dbReference type="ChEBI" id="CHEBI:134278"/>
        <dbReference type="ChEBI" id="CHEBI:136877"/>
        <dbReference type="ChEBI" id="CHEBI:136879"/>
    </reaction>
</comment>
<gene>
    <name evidence="3 4" type="primary">cmoB</name>
    <name evidence="4" type="ORF">QTP81_10150</name>
</gene>
<dbReference type="Proteomes" id="UP001234343">
    <property type="component" value="Unassembled WGS sequence"/>
</dbReference>
<organism evidence="4 5">
    <name type="scientific">Alteromonas arenosi</name>
    <dbReference type="NCBI Taxonomy" id="3055817"/>
    <lineage>
        <taxon>Bacteria</taxon>
        <taxon>Pseudomonadati</taxon>
        <taxon>Pseudomonadota</taxon>
        <taxon>Gammaproteobacteria</taxon>
        <taxon>Alteromonadales</taxon>
        <taxon>Alteromonadaceae</taxon>
        <taxon>Alteromonas/Salinimonas group</taxon>
        <taxon>Alteromonas</taxon>
    </lineage>
</organism>
<sequence>MEKLHNWFKPCLHDLLDSPSVQWLDTLPGALSHWYQSAAASDCLKYARMIEQLPALQTDDIDLSSAVRIGTPGQMSDADQARTTSLLKKLMPWRKGPFSLYSVNIDTEWRSDWKWDRVLPHIQSLKGKQVLDVGCGSGYHLWRMYGEQAEMVIGIDPTPLFVAQFQAIKYFHGPAPVHVLPLGIEQMPVLNSFDTVFSMGVLYHRRDPIQFLTELKNQLVKGGQLVLETLVVDGDEKTVLMPTDRYAQMRNVWFLPSCDALCLWLSRLGFTEIKVVDVDITSLEEQRQTEWMTNQSLKDFLDPDDISRTVEGYPSPKRAVITALKK</sequence>
<dbReference type="Pfam" id="PF08003">
    <property type="entry name" value="Methyltransf_9"/>
    <property type="match status" value="1"/>
</dbReference>
<dbReference type="RefSeq" id="WP_289365244.1">
    <property type="nucleotide sequence ID" value="NZ_JAUCBP010000007.1"/>
</dbReference>
<dbReference type="EC" id="2.5.1.-" evidence="3"/>
<name>A0ABT7SXQ2_9ALTE</name>
<evidence type="ECO:0000313" key="5">
    <source>
        <dbReference type="Proteomes" id="UP001234343"/>
    </source>
</evidence>
<evidence type="ECO:0000256" key="1">
    <source>
        <dbReference type="ARBA" id="ARBA00022679"/>
    </source>
</evidence>
<comment type="subunit">
    <text evidence="3">Homotetramer.</text>
</comment>
<comment type="function">
    <text evidence="3">Catalyzes carboxymethyl transfer from carboxy-S-adenosyl-L-methionine (Cx-SAM) to 5-hydroxyuridine (ho5U) to form 5-carboxymethoxyuridine (cmo5U) at position 34 in tRNAs.</text>
</comment>
<feature type="binding site" evidence="3">
    <location>
        <begin position="184"/>
        <end position="185"/>
    </location>
    <ligand>
        <name>carboxy-S-adenosyl-L-methionine</name>
        <dbReference type="ChEBI" id="CHEBI:134278"/>
    </ligand>
</feature>
<keyword evidence="2 3" id="KW-0819">tRNA processing</keyword>
<dbReference type="PANTHER" id="PTHR43861">
    <property type="entry name" value="TRANS-ACONITATE 2-METHYLTRANSFERASE-RELATED"/>
    <property type="match status" value="1"/>
</dbReference>
<dbReference type="InterPro" id="IPR010017">
    <property type="entry name" value="CmoB"/>
</dbReference>
<keyword evidence="1 3" id="KW-0808">Transferase</keyword>
<comment type="caution">
    <text evidence="4">The sequence shown here is derived from an EMBL/GenBank/DDBJ whole genome shotgun (WGS) entry which is preliminary data.</text>
</comment>